<reference evidence="2 3" key="1">
    <citation type="submission" date="2019-03" db="EMBL/GenBank/DDBJ databases">
        <title>Genomic Encyclopedia of Type Strains, Phase III (KMG-III): the genomes of soil and plant-associated and newly described type strains.</title>
        <authorList>
            <person name="Whitman W."/>
        </authorList>
    </citation>
    <scope>NUCLEOTIDE SEQUENCE [LARGE SCALE GENOMIC DNA]</scope>
    <source>
        <strain evidence="2 3">CECT 7972</strain>
    </source>
</reference>
<gene>
    <name evidence="2" type="ORF">DFP96_1422</name>
</gene>
<evidence type="ECO:0000259" key="1">
    <source>
        <dbReference type="Pfam" id="PF18449"/>
    </source>
</evidence>
<sequence length="52" mass="5836">MLNTVIADTLFTDNTHATLKEDTKKAKIDATQEQVYALQDSDVKKDLQEAPK</sequence>
<accession>A0A4R6ZC40</accession>
<dbReference type="AlphaFoldDB" id="A0A4R6ZC40"/>
<organism evidence="2 3">
    <name type="scientific">Listeria rocourtiae</name>
    <dbReference type="NCBI Taxonomy" id="647910"/>
    <lineage>
        <taxon>Bacteria</taxon>
        <taxon>Bacillati</taxon>
        <taxon>Bacillota</taxon>
        <taxon>Bacilli</taxon>
        <taxon>Bacillales</taxon>
        <taxon>Listeriaceae</taxon>
        <taxon>Listeria</taxon>
    </lineage>
</organism>
<feature type="domain" description="Pesticidal crystal protein Cry1Aa" evidence="1">
    <location>
        <begin position="8"/>
        <end position="48"/>
    </location>
</feature>
<comment type="caution">
    <text evidence="2">The sequence shown here is derived from an EMBL/GenBank/DDBJ whole genome shotgun (WGS) entry which is preliminary data.</text>
</comment>
<dbReference type="InterPro" id="IPR054544">
    <property type="entry name" value="Pest_crys_Cry1Aa_dom-IV"/>
</dbReference>
<evidence type="ECO:0000313" key="2">
    <source>
        <dbReference type="EMBL" id="TDR49583.1"/>
    </source>
</evidence>
<proteinExistence type="predicted"/>
<protein>
    <recommendedName>
        <fullName evidence="1">Pesticidal crystal protein Cry1Aa domain-containing protein</fullName>
    </recommendedName>
</protein>
<keyword evidence="3" id="KW-1185">Reference proteome</keyword>
<dbReference type="Pfam" id="PF18449">
    <property type="entry name" value="Endotoxin_C2"/>
    <property type="match status" value="1"/>
</dbReference>
<evidence type="ECO:0000313" key="3">
    <source>
        <dbReference type="Proteomes" id="UP000295558"/>
    </source>
</evidence>
<name>A0A4R6ZC40_9LIST</name>
<dbReference type="Proteomes" id="UP000295558">
    <property type="component" value="Unassembled WGS sequence"/>
</dbReference>
<dbReference type="RefSeq" id="WP_159101254.1">
    <property type="nucleotide sequence ID" value="NZ_JAASUO010000050.1"/>
</dbReference>
<dbReference type="EMBL" id="SNZK01000042">
    <property type="protein sequence ID" value="TDR49583.1"/>
    <property type="molecule type" value="Genomic_DNA"/>
</dbReference>